<keyword evidence="2" id="KW-0732">Signal</keyword>
<dbReference type="KEGG" id="mcee:MCEL_33010"/>
<name>A0A1X0C1P6_MYCCF</name>
<dbReference type="AlphaFoldDB" id="A0A1X0C1P6"/>
<evidence type="ECO:0000256" key="2">
    <source>
        <dbReference type="SAM" id="SignalP"/>
    </source>
</evidence>
<reference evidence="3 4" key="1">
    <citation type="journal article" date="2019" name="Emerg. Microbes Infect.">
        <title>Comprehensive subspecies identification of 175 nontuberculous mycobacteria species based on 7547 genomic profiles.</title>
        <authorList>
            <person name="Matsumoto Y."/>
            <person name="Kinjo T."/>
            <person name="Motooka D."/>
            <person name="Nabeya D."/>
            <person name="Jung N."/>
            <person name="Uechi K."/>
            <person name="Horii T."/>
            <person name="Iida T."/>
            <person name="Fujita J."/>
            <person name="Nakamura S."/>
        </authorList>
    </citation>
    <scope>NUCLEOTIDE SEQUENCE [LARGE SCALE GENOMIC DNA]</scope>
    <source>
        <strain evidence="3 4">JCM 18439</strain>
    </source>
</reference>
<feature type="signal peptide" evidence="2">
    <location>
        <begin position="1"/>
        <end position="35"/>
    </location>
</feature>
<dbReference type="Proteomes" id="UP000466431">
    <property type="component" value="Chromosome"/>
</dbReference>
<feature type="chain" id="PRO_5043758403" evidence="2">
    <location>
        <begin position="36"/>
        <end position="80"/>
    </location>
</feature>
<keyword evidence="4" id="KW-1185">Reference proteome</keyword>
<organism evidence="3 4">
    <name type="scientific">Mycolicibacterium celeriflavum</name>
    <name type="common">Mycobacterium celeriflavum</name>
    <dbReference type="NCBI Taxonomy" id="1249101"/>
    <lineage>
        <taxon>Bacteria</taxon>
        <taxon>Bacillati</taxon>
        <taxon>Actinomycetota</taxon>
        <taxon>Actinomycetes</taxon>
        <taxon>Mycobacteriales</taxon>
        <taxon>Mycobacteriaceae</taxon>
        <taxon>Mycolicibacterium</taxon>
    </lineage>
</organism>
<evidence type="ECO:0000313" key="4">
    <source>
        <dbReference type="Proteomes" id="UP000466431"/>
    </source>
</evidence>
<proteinExistence type="predicted"/>
<feature type="compositionally biased region" description="Low complexity" evidence="1">
    <location>
        <begin position="43"/>
        <end position="62"/>
    </location>
</feature>
<evidence type="ECO:0000313" key="3">
    <source>
        <dbReference type="EMBL" id="BBY45006.1"/>
    </source>
</evidence>
<dbReference type="STRING" id="1249101.BST21_02965"/>
<dbReference type="RefSeq" id="WP_083000156.1">
    <property type="nucleotide sequence ID" value="NZ_AP022591.1"/>
</dbReference>
<sequence length="80" mass="8190">MTTTATSRFARFLALSAVCAGIVAGALAFAGAASAGTYSHDMTPQPTTTAPAPVTAHPAPGAHPHHGIPHLTYVQPDYHR</sequence>
<gene>
    <name evidence="3" type="ORF">MCEL_33010</name>
</gene>
<evidence type="ECO:0000256" key="1">
    <source>
        <dbReference type="SAM" id="MobiDB-lite"/>
    </source>
</evidence>
<feature type="region of interest" description="Disordered" evidence="1">
    <location>
        <begin position="37"/>
        <end position="80"/>
    </location>
</feature>
<protein>
    <submittedName>
        <fullName evidence="3">Uncharacterized protein</fullName>
    </submittedName>
</protein>
<dbReference type="EMBL" id="AP022591">
    <property type="protein sequence ID" value="BBY45006.1"/>
    <property type="molecule type" value="Genomic_DNA"/>
</dbReference>
<accession>A0A1X0C1P6</accession>